<proteinExistence type="predicted"/>
<reference evidence="1 2" key="1">
    <citation type="submission" date="2014-05" db="EMBL/GenBank/DDBJ databases">
        <authorList>
            <person name="Bishop-Lilly K.A."/>
            <person name="Broomall S.M."/>
            <person name="Chain P.S."/>
            <person name="Chertkov O."/>
            <person name="Coyne S.R."/>
            <person name="Daligault H.E."/>
            <person name="Davenport K.W."/>
            <person name="Erkkila T."/>
            <person name="Frey K.G."/>
            <person name="Gibbons H.S."/>
            <person name="Gu W."/>
            <person name="Jaissle J."/>
            <person name="Johnson S.L."/>
            <person name="Koroleva G.I."/>
            <person name="Ladner J.T."/>
            <person name="Lo C.-C."/>
            <person name="Minogue T.D."/>
            <person name="Munk C."/>
            <person name="Palacios G.F."/>
            <person name="Redden C.L."/>
            <person name="Rosenzweig C.N."/>
            <person name="Scholz M.B."/>
            <person name="Teshima H."/>
            <person name="Xu Y."/>
        </authorList>
    </citation>
    <scope>NUCLEOTIDE SEQUENCE [LARGE SCALE GENOMIC DNA]</scope>
    <source>
        <strain evidence="1 2">DDS 22E-1</strain>
    </source>
</reference>
<name>A0AAN0VNC9_9BURK</name>
<organism evidence="1 2">
    <name type="scientific">Burkholderia cenocepacia</name>
    <dbReference type="NCBI Taxonomy" id="95486"/>
    <lineage>
        <taxon>Bacteria</taxon>
        <taxon>Pseudomonadati</taxon>
        <taxon>Pseudomonadota</taxon>
        <taxon>Betaproteobacteria</taxon>
        <taxon>Burkholderiales</taxon>
        <taxon>Burkholderiaceae</taxon>
        <taxon>Burkholderia</taxon>
        <taxon>Burkholderia cepacia complex</taxon>
    </lineage>
</organism>
<evidence type="ECO:0000313" key="2">
    <source>
        <dbReference type="Proteomes" id="UP000029413"/>
    </source>
</evidence>
<sequence length="345" mass="38396">MSGKLSGMVFDRYPVGGGEMLLALKLADNAHDDGTHIFPSVGTMAEKTRQSVRAVQYQLRRMQESGWLILVRPARGGRNGTGYPAEYRINPDWINGADLAPIKNSASVNGKGAEIAPIDDEERVQNDAEMGAICDEMGASTNINRCKAFAPEPSVNRQEPPKNRQCSRRAPRVALHAELRSTELPDWLAFEDWDMWCEHREAKHKDAPWTRPAATVSIRKLTKLRSLGQDPKACIEEAVLRGWTGLFPLKGDVAATSSGAGTTVAPDWWKTAPGIRERGKQLGIDEKPNQVFEQFKARVFKAAGPGEWMEDMLRTVSRESEERYESLYAYFNDIPRDQGLQQAAA</sequence>
<accession>A0AAN0VNC9</accession>
<dbReference type="KEGG" id="bcen:DM39_1498"/>
<dbReference type="Proteomes" id="UP000029413">
    <property type="component" value="Chromosome 1"/>
</dbReference>
<gene>
    <name evidence="1" type="ORF">DM39_1498</name>
</gene>
<dbReference type="AlphaFoldDB" id="A0AAN0VNC9"/>
<protein>
    <submittedName>
        <fullName evidence="1">Gp60</fullName>
    </submittedName>
</protein>
<dbReference type="EMBL" id="CP007783">
    <property type="protein sequence ID" value="AIO33620.1"/>
    <property type="molecule type" value="Genomic_DNA"/>
</dbReference>
<evidence type="ECO:0000313" key="1">
    <source>
        <dbReference type="EMBL" id="AIO33620.1"/>
    </source>
</evidence>
<keyword evidence="2" id="KW-1185">Reference proteome</keyword>